<dbReference type="Proteomes" id="UP000794436">
    <property type="component" value="Unassembled WGS sequence"/>
</dbReference>
<comment type="caution">
    <text evidence="7">The sequence shown here is derived from an EMBL/GenBank/DDBJ whole genome shotgun (WGS) entry which is preliminary data.</text>
</comment>
<dbReference type="GO" id="GO:0005216">
    <property type="term" value="F:monoatomic ion channel activity"/>
    <property type="evidence" value="ECO:0007669"/>
    <property type="project" value="InterPro"/>
</dbReference>
<comment type="subcellular location">
    <subcellularLocation>
        <location evidence="1">Membrane</location>
        <topology evidence="1">Multi-pass membrane protein</topology>
    </subcellularLocation>
</comment>
<keyword evidence="4 5" id="KW-0472">Membrane</keyword>
<name>A0A8K1CS56_PYTOL</name>
<keyword evidence="3 5" id="KW-1133">Transmembrane helix</keyword>
<gene>
    <name evidence="7" type="ORF">Poli38472_006309</name>
</gene>
<protein>
    <recommendedName>
        <fullName evidence="6">Ion transport domain-containing protein</fullName>
    </recommendedName>
</protein>
<feature type="domain" description="Ion transport" evidence="6">
    <location>
        <begin position="43"/>
        <end position="153"/>
    </location>
</feature>
<evidence type="ECO:0000256" key="1">
    <source>
        <dbReference type="ARBA" id="ARBA00004141"/>
    </source>
</evidence>
<feature type="transmembrane region" description="Helical" evidence="5">
    <location>
        <begin position="44"/>
        <end position="62"/>
    </location>
</feature>
<evidence type="ECO:0000256" key="2">
    <source>
        <dbReference type="ARBA" id="ARBA00022692"/>
    </source>
</evidence>
<evidence type="ECO:0000259" key="6">
    <source>
        <dbReference type="Pfam" id="PF00520"/>
    </source>
</evidence>
<dbReference type="OrthoDB" id="429183at2759"/>
<dbReference type="PANTHER" id="PTHR38483">
    <property type="entry name" value="CHROMOSOME 1, WHOLE GENOME SHOTGUN SEQUENCE"/>
    <property type="match status" value="1"/>
</dbReference>
<dbReference type="InterPro" id="IPR027359">
    <property type="entry name" value="Volt_channel_dom_sf"/>
</dbReference>
<dbReference type="SUPFAM" id="SSF81324">
    <property type="entry name" value="Voltage-gated potassium channels"/>
    <property type="match status" value="1"/>
</dbReference>
<keyword evidence="8" id="KW-1185">Reference proteome</keyword>
<dbReference type="GO" id="GO:0016020">
    <property type="term" value="C:membrane"/>
    <property type="evidence" value="ECO:0007669"/>
    <property type="project" value="UniProtKB-SubCell"/>
</dbReference>
<feature type="transmembrane region" description="Helical" evidence="5">
    <location>
        <begin position="106"/>
        <end position="123"/>
    </location>
</feature>
<reference evidence="7" key="1">
    <citation type="submission" date="2019-03" db="EMBL/GenBank/DDBJ databases">
        <title>Long read genome sequence of the mycoparasitic Pythium oligandrum ATCC 38472 isolated from sugarbeet rhizosphere.</title>
        <authorList>
            <person name="Gaulin E."/>
        </authorList>
    </citation>
    <scope>NUCLEOTIDE SEQUENCE</scope>
    <source>
        <strain evidence="7">ATCC 38472_TT</strain>
    </source>
</reference>
<evidence type="ECO:0000256" key="4">
    <source>
        <dbReference type="ARBA" id="ARBA00023136"/>
    </source>
</evidence>
<evidence type="ECO:0000313" key="7">
    <source>
        <dbReference type="EMBL" id="TMW68841.1"/>
    </source>
</evidence>
<evidence type="ECO:0000256" key="5">
    <source>
        <dbReference type="SAM" id="Phobius"/>
    </source>
</evidence>
<proteinExistence type="predicted"/>
<dbReference type="InterPro" id="IPR005821">
    <property type="entry name" value="Ion_trans_dom"/>
</dbReference>
<dbReference type="EMBL" id="SPLM01000002">
    <property type="protein sequence ID" value="TMW68841.1"/>
    <property type="molecule type" value="Genomic_DNA"/>
</dbReference>
<evidence type="ECO:0000313" key="8">
    <source>
        <dbReference type="Proteomes" id="UP000794436"/>
    </source>
</evidence>
<accession>A0A8K1CS56</accession>
<dbReference type="PANTHER" id="PTHR38483:SF1">
    <property type="entry name" value="ION TRANSPORT DOMAIN-CONTAINING PROTEIN"/>
    <property type="match status" value="1"/>
</dbReference>
<dbReference type="AlphaFoldDB" id="A0A8K1CS56"/>
<organism evidence="7 8">
    <name type="scientific">Pythium oligandrum</name>
    <name type="common">Mycoparasitic fungus</name>
    <dbReference type="NCBI Taxonomy" id="41045"/>
    <lineage>
        <taxon>Eukaryota</taxon>
        <taxon>Sar</taxon>
        <taxon>Stramenopiles</taxon>
        <taxon>Oomycota</taxon>
        <taxon>Peronosporomycetes</taxon>
        <taxon>Pythiales</taxon>
        <taxon>Pythiaceae</taxon>
        <taxon>Pythium</taxon>
    </lineage>
</organism>
<dbReference type="Gene3D" id="1.20.120.350">
    <property type="entry name" value="Voltage-gated potassium channels. Chain C"/>
    <property type="match status" value="1"/>
</dbReference>
<dbReference type="Pfam" id="PF00520">
    <property type="entry name" value="Ion_trans"/>
    <property type="match status" value="1"/>
</dbReference>
<keyword evidence="2 5" id="KW-0812">Transmembrane</keyword>
<feature type="transmembrane region" description="Helical" evidence="5">
    <location>
        <begin position="74"/>
        <end position="94"/>
    </location>
</feature>
<evidence type="ECO:0000256" key="3">
    <source>
        <dbReference type="ARBA" id="ARBA00022989"/>
    </source>
</evidence>
<sequence>MAKGGVKYTRVAVSSAPRRGQHVGCREHVLTIASRLYFSNFYRLIYFFTVVASLVCVVWTGLNDWKIPNSVVFISLEIAVSALLVFEVALRMMAFRTRFWSKWSNIFDLVALTMSLVSVAMYFNEEGVIGELEEVATDTLLALRNALQYVRLAIFLKNRSEQIGSKKGADMEIDFDSLPTTEEDTDEEEENAVLMAELGLAKEEEDDAFEAEIQPR</sequence>